<dbReference type="InterPro" id="IPR036867">
    <property type="entry name" value="R3H_dom_sf"/>
</dbReference>
<keyword evidence="2" id="KW-0378">Hydrolase</keyword>
<dbReference type="InterPro" id="IPR051132">
    <property type="entry name" value="3-5_Exonuclease_domain"/>
</dbReference>
<dbReference type="Pfam" id="PF01424">
    <property type="entry name" value="R3H"/>
    <property type="match status" value="1"/>
</dbReference>
<dbReference type="GO" id="GO:0006139">
    <property type="term" value="P:nucleobase-containing compound metabolic process"/>
    <property type="evidence" value="ECO:0007669"/>
    <property type="project" value="InterPro"/>
</dbReference>
<dbReference type="InterPro" id="IPR001374">
    <property type="entry name" value="R3H_dom"/>
</dbReference>
<evidence type="ECO:0000259" key="3">
    <source>
        <dbReference type="PROSITE" id="PS51061"/>
    </source>
</evidence>
<organism evidence="4">
    <name type="scientific">Bandra megavirus</name>
    <dbReference type="NCBI Taxonomy" id="2071566"/>
    <lineage>
        <taxon>Viruses</taxon>
        <taxon>Varidnaviria</taxon>
        <taxon>Bamfordvirae</taxon>
        <taxon>Nucleocytoviricota</taxon>
        <taxon>Megaviricetes</taxon>
        <taxon>Imitervirales</taxon>
        <taxon>Mimiviridae</taxon>
        <taxon>Megamimivirinae</taxon>
        <taxon>Megavirus</taxon>
    </lineage>
</organism>
<dbReference type="CDD" id="cd02325">
    <property type="entry name" value="R3H"/>
    <property type="match status" value="1"/>
</dbReference>
<dbReference type="Gene3D" id="3.30.1370.50">
    <property type="entry name" value="R3H-like domain"/>
    <property type="match status" value="1"/>
</dbReference>
<evidence type="ECO:0000256" key="1">
    <source>
        <dbReference type="ARBA" id="ARBA00022722"/>
    </source>
</evidence>
<dbReference type="Gene3D" id="3.30.420.10">
    <property type="entry name" value="Ribonuclease H-like superfamily/Ribonuclease H"/>
    <property type="match status" value="1"/>
</dbReference>
<dbReference type="GO" id="GO:0008408">
    <property type="term" value="F:3'-5' exonuclease activity"/>
    <property type="evidence" value="ECO:0007669"/>
    <property type="project" value="InterPro"/>
</dbReference>
<dbReference type="GO" id="GO:0003676">
    <property type="term" value="F:nucleic acid binding"/>
    <property type="evidence" value="ECO:0007669"/>
    <property type="project" value="InterPro"/>
</dbReference>
<dbReference type="CDD" id="cd06141">
    <property type="entry name" value="WRN_exo"/>
    <property type="match status" value="1"/>
</dbReference>
<dbReference type="SUPFAM" id="SSF53098">
    <property type="entry name" value="Ribonuclease H-like"/>
    <property type="match status" value="1"/>
</dbReference>
<reference evidence="4" key="1">
    <citation type="submission" date="2018-01" db="EMBL/GenBank/DDBJ databases">
        <title>Draft genome sequence of Bandra megavirus.</title>
        <authorList>
            <person name="Chatterjee A."/>
            <person name="Yadav R."/>
            <person name="Kondabagil K."/>
        </authorList>
    </citation>
    <scope>NUCLEOTIDE SEQUENCE</scope>
    <source>
        <strain evidence="4">KK-1</strain>
    </source>
</reference>
<dbReference type="InterPro" id="IPR002562">
    <property type="entry name" value="3'-5'_exonuclease_dom"/>
</dbReference>
<accession>A0A2K9V864</accession>
<feature type="domain" description="R3H" evidence="3">
    <location>
        <begin position="331"/>
        <end position="395"/>
    </location>
</feature>
<evidence type="ECO:0000313" key="4">
    <source>
        <dbReference type="EMBL" id="AUV58408.1"/>
    </source>
</evidence>
<dbReference type="PANTHER" id="PTHR13620">
    <property type="entry name" value="3-5 EXONUCLEASE"/>
    <property type="match status" value="1"/>
</dbReference>
<dbReference type="InterPro" id="IPR036397">
    <property type="entry name" value="RNaseH_sf"/>
</dbReference>
<sequence>MDNEELVLTINKIISYIKENGPSKMHLIDAHIKNNNSKHPIWRRHKLSLGQFLNKFPSVFSVDTNSNVNLQNIDLDNIDSESIIQSWNFKIDDKTYLEQKFNRQLITYQFPINRIITVSSDCNVIDQWIKTNIYDYGVKHIGFDTETFMTGKAEKISIIQLSTIDVDLIVQVNKMDSLPTELTRLLSDPEIIKIGVSIRDDMMAILKYFPNPLIQSVLDLSDLSKDILDNLDNKNNIGLKILAVIAMDVYLPDKDLSEIKKSDWNAETLTQKQIEYAVTDSYISLMIYYKMIDGHNVDLSKYLKICEPIIDMISDKQHCLTKKEIQQKEELKKKAIIDSRIKRWYYKDDSPEFIFEPMNSFYRQYTHVAAKKYSGIETETIGIDPNRCVVVKRLISD</sequence>
<dbReference type="PROSITE" id="PS51061">
    <property type="entry name" value="R3H"/>
    <property type="match status" value="1"/>
</dbReference>
<protein>
    <submittedName>
        <fullName evidence="4">3-5 exonuclease</fullName>
    </submittedName>
</protein>
<dbReference type="InterPro" id="IPR012337">
    <property type="entry name" value="RNaseH-like_sf"/>
</dbReference>
<proteinExistence type="predicted"/>
<name>A0A2K9V864_9VIRU</name>
<dbReference type="SUPFAM" id="SSF82708">
    <property type="entry name" value="R3H domain"/>
    <property type="match status" value="1"/>
</dbReference>
<keyword evidence="4" id="KW-0269">Exonuclease</keyword>
<dbReference type="SMART" id="SM00474">
    <property type="entry name" value="35EXOc"/>
    <property type="match status" value="1"/>
</dbReference>
<dbReference type="Pfam" id="PF01612">
    <property type="entry name" value="DNA_pol_A_exo1"/>
    <property type="match status" value="1"/>
</dbReference>
<keyword evidence="1" id="KW-0540">Nuclease</keyword>
<evidence type="ECO:0000256" key="2">
    <source>
        <dbReference type="ARBA" id="ARBA00022801"/>
    </source>
</evidence>
<dbReference type="EMBL" id="MG779338">
    <property type="protein sequence ID" value="AUV58408.1"/>
    <property type="molecule type" value="Genomic_DNA"/>
</dbReference>
<dbReference type="PANTHER" id="PTHR13620:SF104">
    <property type="entry name" value="EXONUCLEASE 3'-5' DOMAIN-CONTAINING PROTEIN 2"/>
    <property type="match status" value="1"/>
</dbReference>